<keyword evidence="1" id="KW-0694">RNA-binding</keyword>
<dbReference type="AlphaFoldDB" id="A0A7X1B4S4"/>
<evidence type="ECO:0000313" key="3">
    <source>
        <dbReference type="Proteomes" id="UP000526501"/>
    </source>
</evidence>
<organism evidence="2 3">
    <name type="scientific">Pelagicoccus albus</name>
    <dbReference type="NCBI Taxonomy" id="415222"/>
    <lineage>
        <taxon>Bacteria</taxon>
        <taxon>Pseudomonadati</taxon>
        <taxon>Verrucomicrobiota</taxon>
        <taxon>Opitutia</taxon>
        <taxon>Puniceicoccales</taxon>
        <taxon>Pelagicoccaceae</taxon>
        <taxon>Pelagicoccus</taxon>
    </lineage>
</organism>
<reference evidence="2 3" key="1">
    <citation type="submission" date="2020-07" db="EMBL/GenBank/DDBJ databases">
        <authorList>
            <person name="Feng X."/>
        </authorList>
    </citation>
    <scope>NUCLEOTIDE SEQUENCE [LARGE SCALE GENOMIC DNA]</scope>
    <source>
        <strain evidence="2 3">JCM23202</strain>
    </source>
</reference>
<dbReference type="GO" id="GO:0003723">
    <property type="term" value="F:RNA binding"/>
    <property type="evidence" value="ECO:0007669"/>
    <property type="project" value="UniProtKB-KW"/>
</dbReference>
<dbReference type="Proteomes" id="UP000526501">
    <property type="component" value="Unassembled WGS sequence"/>
</dbReference>
<gene>
    <name evidence="2" type="ORF">H5P27_05725</name>
</gene>
<keyword evidence="3" id="KW-1185">Reference proteome</keyword>
<evidence type="ECO:0000313" key="2">
    <source>
        <dbReference type="EMBL" id="MBC2605537.1"/>
    </source>
</evidence>
<dbReference type="RefSeq" id="WP_185659411.1">
    <property type="nucleotide sequence ID" value="NZ_CAWPOO010000006.1"/>
</dbReference>
<dbReference type="Gene3D" id="3.10.290.10">
    <property type="entry name" value="RNA-binding S4 domain"/>
    <property type="match status" value="1"/>
</dbReference>
<comment type="caution">
    <text evidence="2">The sequence shown here is derived from an EMBL/GenBank/DDBJ whole genome shotgun (WGS) entry which is preliminary data.</text>
</comment>
<proteinExistence type="predicted"/>
<dbReference type="InterPro" id="IPR036986">
    <property type="entry name" value="S4_RNA-bd_sf"/>
</dbReference>
<dbReference type="CDD" id="cd00165">
    <property type="entry name" value="S4"/>
    <property type="match status" value="1"/>
</dbReference>
<dbReference type="PROSITE" id="PS50889">
    <property type="entry name" value="S4"/>
    <property type="match status" value="1"/>
</dbReference>
<dbReference type="Pfam" id="PF13275">
    <property type="entry name" value="S4_2"/>
    <property type="match status" value="1"/>
</dbReference>
<accession>A0A7X1B4S4</accession>
<protein>
    <submittedName>
        <fullName evidence="2">RNA-binding S4 domain-containing protein</fullName>
    </submittedName>
</protein>
<dbReference type="EMBL" id="JACHVC010000006">
    <property type="protein sequence ID" value="MBC2605537.1"/>
    <property type="molecule type" value="Genomic_DNA"/>
</dbReference>
<name>A0A7X1B4S4_9BACT</name>
<dbReference type="SUPFAM" id="SSF55174">
    <property type="entry name" value="Alpha-L RNA-binding motif"/>
    <property type="match status" value="1"/>
</dbReference>
<evidence type="ECO:0000256" key="1">
    <source>
        <dbReference type="PROSITE-ProRule" id="PRU00182"/>
    </source>
</evidence>
<sequence>MTEEPISEKREVRLRAEFVELNKLLKFENVVMSGGEAKVAISNGHVLVNGEVELRIRRKLVAGDRVFVAGTEFSILPSA</sequence>